<organism evidence="2 3">
    <name type="scientific">Hibiscus syriacus</name>
    <name type="common">Rose of Sharon</name>
    <dbReference type="NCBI Taxonomy" id="106335"/>
    <lineage>
        <taxon>Eukaryota</taxon>
        <taxon>Viridiplantae</taxon>
        <taxon>Streptophyta</taxon>
        <taxon>Embryophyta</taxon>
        <taxon>Tracheophyta</taxon>
        <taxon>Spermatophyta</taxon>
        <taxon>Magnoliopsida</taxon>
        <taxon>eudicotyledons</taxon>
        <taxon>Gunneridae</taxon>
        <taxon>Pentapetalae</taxon>
        <taxon>rosids</taxon>
        <taxon>malvids</taxon>
        <taxon>Malvales</taxon>
        <taxon>Malvaceae</taxon>
        <taxon>Malvoideae</taxon>
        <taxon>Hibiscus</taxon>
    </lineage>
</organism>
<feature type="compositionally biased region" description="Polar residues" evidence="1">
    <location>
        <begin position="8"/>
        <end position="29"/>
    </location>
</feature>
<accession>A0A6A3A4N4</accession>
<dbReference type="AlphaFoldDB" id="A0A6A3A4N4"/>
<gene>
    <name evidence="2" type="ORF">F3Y22_tig00110597pilonHSYRG00471</name>
</gene>
<name>A0A6A3A4N4_HIBSY</name>
<keyword evidence="3" id="KW-1185">Reference proteome</keyword>
<evidence type="ECO:0000313" key="3">
    <source>
        <dbReference type="Proteomes" id="UP000436088"/>
    </source>
</evidence>
<comment type="caution">
    <text evidence="2">The sequence shown here is derived from an EMBL/GenBank/DDBJ whole genome shotgun (WGS) entry which is preliminary data.</text>
</comment>
<sequence>MYTAAPTELNSNQRPQPDPQITRNRSPSSLIARKPFGRPPPTSATARWESSPPIPVEASSRTVIAKSSTHLQSPPFVVEWCLKVRRKALITV</sequence>
<evidence type="ECO:0000313" key="2">
    <source>
        <dbReference type="EMBL" id="KAE8698597.1"/>
    </source>
</evidence>
<dbReference type="EMBL" id="VEPZ02001044">
    <property type="protein sequence ID" value="KAE8698597.1"/>
    <property type="molecule type" value="Genomic_DNA"/>
</dbReference>
<proteinExistence type="predicted"/>
<reference evidence="2" key="1">
    <citation type="submission" date="2019-09" db="EMBL/GenBank/DDBJ databases">
        <title>Draft genome information of white flower Hibiscus syriacus.</title>
        <authorList>
            <person name="Kim Y.-M."/>
        </authorList>
    </citation>
    <scope>NUCLEOTIDE SEQUENCE [LARGE SCALE GENOMIC DNA]</scope>
    <source>
        <strain evidence="2">YM2019G1</strain>
    </source>
</reference>
<protein>
    <submittedName>
        <fullName evidence="2">Uncharacterized protein</fullName>
    </submittedName>
</protein>
<dbReference type="Proteomes" id="UP000436088">
    <property type="component" value="Unassembled WGS sequence"/>
</dbReference>
<feature type="region of interest" description="Disordered" evidence="1">
    <location>
        <begin position="1"/>
        <end position="61"/>
    </location>
</feature>
<evidence type="ECO:0000256" key="1">
    <source>
        <dbReference type="SAM" id="MobiDB-lite"/>
    </source>
</evidence>